<protein>
    <recommendedName>
        <fullName evidence="1">FAS1-like dehydratase domain-containing protein</fullName>
    </recommendedName>
</protein>
<feature type="domain" description="FAS1-like dehydratase" evidence="1">
    <location>
        <begin position="37"/>
        <end position="182"/>
    </location>
</feature>
<proteinExistence type="predicted"/>
<reference evidence="2 3" key="1">
    <citation type="submission" date="2016-03" db="EMBL/GenBank/DDBJ databases">
        <title>Genome sequence of Rhodococcus kyotonensis KB10.</title>
        <authorList>
            <person name="Jeong H."/>
            <person name="Hong C.E."/>
            <person name="Jo S.H."/>
            <person name="Park J.M."/>
        </authorList>
    </citation>
    <scope>NUCLEOTIDE SEQUENCE [LARGE SCALE GENOMIC DNA]</scope>
    <source>
        <strain evidence="2 3">KB10</strain>
    </source>
</reference>
<gene>
    <name evidence="2" type="ORF">A3K89_16140</name>
</gene>
<name>A0A177YLC4_9NOCA</name>
<dbReference type="SUPFAM" id="SSF54637">
    <property type="entry name" value="Thioesterase/thiol ester dehydrase-isomerase"/>
    <property type="match status" value="1"/>
</dbReference>
<dbReference type="CDD" id="cd03441">
    <property type="entry name" value="R_hydratase_like"/>
    <property type="match status" value="1"/>
</dbReference>
<evidence type="ECO:0000259" key="1">
    <source>
        <dbReference type="Pfam" id="PF13452"/>
    </source>
</evidence>
<organism evidence="2 3">
    <name type="scientific">Rhodococcoides kyotonense</name>
    <dbReference type="NCBI Taxonomy" id="398843"/>
    <lineage>
        <taxon>Bacteria</taxon>
        <taxon>Bacillati</taxon>
        <taxon>Actinomycetota</taxon>
        <taxon>Actinomycetes</taxon>
        <taxon>Mycobacteriales</taxon>
        <taxon>Nocardiaceae</taxon>
        <taxon>Rhodococcoides</taxon>
    </lineage>
</organism>
<keyword evidence="3" id="KW-1185">Reference proteome</keyword>
<accession>A0A177YLC4</accession>
<comment type="caution">
    <text evidence="2">The sequence shown here is derived from an EMBL/GenBank/DDBJ whole genome shotgun (WGS) entry which is preliminary data.</text>
</comment>
<dbReference type="RefSeq" id="WP_068421778.1">
    <property type="nucleotide sequence ID" value="NZ_LVHI01000004.1"/>
</dbReference>
<dbReference type="InterPro" id="IPR039569">
    <property type="entry name" value="FAS1-like_DH_region"/>
</dbReference>
<sequence length="198" mass="21791">MTAELTDTRPSWVAEWDELVDRVGEDFSDGSIRWGGDPVESGTVRRYLEPLEIDSPIHHDENAARAAGFEGVIAPATGLLSWAIAAMRNPGEETLYGDEARDAQPTRSPINNEDPYPGPTTSGFLTASMELDFVRPVVLGERLGNRGRRLISCSPKQTSLGRGAFLSWENDIVSDRGDVVARVRNVVYAYNPVSEEDR</sequence>
<dbReference type="AlphaFoldDB" id="A0A177YLC4"/>
<dbReference type="Pfam" id="PF13452">
    <property type="entry name" value="FAS1_DH_region"/>
    <property type="match status" value="1"/>
</dbReference>
<dbReference type="Proteomes" id="UP000077519">
    <property type="component" value="Unassembled WGS sequence"/>
</dbReference>
<dbReference type="Gene3D" id="3.10.129.10">
    <property type="entry name" value="Hotdog Thioesterase"/>
    <property type="match status" value="1"/>
</dbReference>
<evidence type="ECO:0000313" key="2">
    <source>
        <dbReference type="EMBL" id="OAK56364.1"/>
    </source>
</evidence>
<dbReference type="InterPro" id="IPR029069">
    <property type="entry name" value="HotDog_dom_sf"/>
</dbReference>
<dbReference type="EMBL" id="LVHI01000004">
    <property type="protein sequence ID" value="OAK56364.1"/>
    <property type="molecule type" value="Genomic_DNA"/>
</dbReference>
<evidence type="ECO:0000313" key="3">
    <source>
        <dbReference type="Proteomes" id="UP000077519"/>
    </source>
</evidence>